<dbReference type="SMART" id="SM00387">
    <property type="entry name" value="HATPase_c"/>
    <property type="match status" value="1"/>
</dbReference>
<keyword evidence="13" id="KW-0408">Iron</keyword>
<keyword evidence="15" id="KW-0411">Iron-sulfur</keyword>
<keyword evidence="6" id="KW-0004">4Fe-4S</keyword>
<dbReference type="InterPro" id="IPR011712">
    <property type="entry name" value="Sig_transdc_His_kin_sub3_dim/P"/>
</dbReference>
<keyword evidence="18" id="KW-1133">Transmembrane helix</keyword>
<keyword evidence="8" id="KW-0808">Transferase</keyword>
<dbReference type="RefSeq" id="WP_375355018.1">
    <property type="nucleotide sequence ID" value="NZ_JBHHMI010000006.1"/>
</dbReference>
<dbReference type="SUPFAM" id="SSF55874">
    <property type="entry name" value="ATPase domain of HSP90 chaperone/DNA topoisomerase II/histidine kinase"/>
    <property type="match status" value="1"/>
</dbReference>
<evidence type="ECO:0000256" key="11">
    <source>
        <dbReference type="ARBA" id="ARBA00022777"/>
    </source>
</evidence>
<dbReference type="EC" id="2.7.13.3" evidence="4"/>
<protein>
    <recommendedName>
        <fullName evidence="5">Oxygen sensor histidine kinase NreB</fullName>
        <ecNumber evidence="4">2.7.13.3</ecNumber>
    </recommendedName>
    <alternativeName>
        <fullName evidence="17">Nitrogen regulation protein B</fullName>
    </alternativeName>
</protein>
<comment type="cofactor">
    <cofactor evidence="2">
        <name>[4Fe-4S] cluster</name>
        <dbReference type="ChEBI" id="CHEBI:49883"/>
    </cofactor>
</comment>
<keyword evidence="18" id="KW-0472">Membrane</keyword>
<proteinExistence type="predicted"/>
<dbReference type="Pfam" id="PF02518">
    <property type="entry name" value="HATPase_c"/>
    <property type="match status" value="1"/>
</dbReference>
<keyword evidence="12" id="KW-0067">ATP-binding</keyword>
<dbReference type="InterPro" id="IPR005467">
    <property type="entry name" value="His_kinase_dom"/>
</dbReference>
<keyword evidence="10" id="KW-0547">Nucleotide-binding</keyword>
<feature type="domain" description="Histidine kinase" evidence="19">
    <location>
        <begin position="357"/>
        <end position="543"/>
    </location>
</feature>
<dbReference type="EMBL" id="JBHHMI010000006">
    <property type="protein sequence ID" value="MFB5267058.1"/>
    <property type="molecule type" value="Genomic_DNA"/>
</dbReference>
<reference evidence="20 21" key="1">
    <citation type="submission" date="2024-09" db="EMBL/GenBank/DDBJ databases">
        <title>Paenibacillus zeirhizospherea sp. nov., isolated from surface of the maize (Zea mays) roots in a horticulture field, Hungary.</title>
        <authorList>
            <person name="Marton D."/>
            <person name="Farkas M."/>
            <person name="Bedics A."/>
            <person name="Toth E."/>
            <person name="Tancsics A."/>
            <person name="Boka K."/>
            <person name="Maroti G."/>
            <person name="Kriszt B."/>
            <person name="Cserhati M."/>
        </authorList>
    </citation>
    <scope>NUCLEOTIDE SEQUENCE [LARGE SCALE GENOMIC DNA]</scope>
    <source>
        <strain evidence="20 21">KCTC 33519</strain>
    </source>
</reference>
<dbReference type="GO" id="GO:0016301">
    <property type="term" value="F:kinase activity"/>
    <property type="evidence" value="ECO:0007669"/>
    <property type="project" value="UniProtKB-KW"/>
</dbReference>
<dbReference type="Gene3D" id="3.30.565.10">
    <property type="entry name" value="Histidine kinase-like ATPase, C-terminal domain"/>
    <property type="match status" value="1"/>
</dbReference>
<feature type="transmembrane region" description="Helical" evidence="18">
    <location>
        <begin position="104"/>
        <end position="129"/>
    </location>
</feature>
<evidence type="ECO:0000313" key="21">
    <source>
        <dbReference type="Proteomes" id="UP001580346"/>
    </source>
</evidence>
<evidence type="ECO:0000256" key="8">
    <source>
        <dbReference type="ARBA" id="ARBA00022679"/>
    </source>
</evidence>
<keyword evidence="18" id="KW-0812">Transmembrane</keyword>
<feature type="transmembrane region" description="Helical" evidence="18">
    <location>
        <begin position="141"/>
        <end position="162"/>
    </location>
</feature>
<accession>A0ABV5ASA1</accession>
<evidence type="ECO:0000256" key="17">
    <source>
        <dbReference type="ARBA" id="ARBA00030800"/>
    </source>
</evidence>
<evidence type="ECO:0000313" key="20">
    <source>
        <dbReference type="EMBL" id="MFB5267058.1"/>
    </source>
</evidence>
<evidence type="ECO:0000259" key="19">
    <source>
        <dbReference type="PROSITE" id="PS50109"/>
    </source>
</evidence>
<evidence type="ECO:0000256" key="2">
    <source>
        <dbReference type="ARBA" id="ARBA00001966"/>
    </source>
</evidence>
<evidence type="ECO:0000256" key="16">
    <source>
        <dbReference type="ARBA" id="ARBA00024827"/>
    </source>
</evidence>
<dbReference type="Pfam" id="PF07730">
    <property type="entry name" value="HisKA_3"/>
    <property type="match status" value="1"/>
</dbReference>
<comment type="caution">
    <text evidence="20">The sequence shown here is derived from an EMBL/GenBank/DDBJ whole genome shotgun (WGS) entry which is preliminary data.</text>
</comment>
<dbReference type="PANTHER" id="PTHR24421">
    <property type="entry name" value="NITRATE/NITRITE SENSOR PROTEIN NARX-RELATED"/>
    <property type="match status" value="1"/>
</dbReference>
<organism evidence="20 21">
    <name type="scientific">Paenibacillus enshidis</name>
    <dbReference type="NCBI Taxonomy" id="1458439"/>
    <lineage>
        <taxon>Bacteria</taxon>
        <taxon>Bacillati</taxon>
        <taxon>Bacillota</taxon>
        <taxon>Bacilli</taxon>
        <taxon>Bacillales</taxon>
        <taxon>Paenibacillaceae</taxon>
        <taxon>Paenibacillus</taxon>
    </lineage>
</organism>
<evidence type="ECO:0000256" key="7">
    <source>
        <dbReference type="ARBA" id="ARBA00022490"/>
    </source>
</evidence>
<evidence type="ECO:0000256" key="9">
    <source>
        <dbReference type="ARBA" id="ARBA00022723"/>
    </source>
</evidence>
<keyword evidence="7" id="KW-0963">Cytoplasm</keyword>
<dbReference type="CDD" id="cd16917">
    <property type="entry name" value="HATPase_UhpB-NarQ-NarX-like"/>
    <property type="match status" value="1"/>
</dbReference>
<gene>
    <name evidence="20" type="ORF">ACE41H_09695</name>
</gene>
<sequence length="548" mass="62620">MKARTTAEGRMIFLYRYASWAFTSLAYALNDSGTPSHKLALIFFLFFFVTVFTYIYRRYRKHGAVLKIFIAVEALGIVVLQFLTGGTESPYKWYVMNPILAAGVYLDALYCWSLLVSYIGVQLTLCYVFFNVNRFSFLEVLLQNTNMILVLALTTMAMQVIGTMKRELMKANERTNETMDHIKSLYHIMETASHNKAVNMGQVISDYAVKLTKQSKAFFWLDNREIEDAPESSQTGWTAEEERQLFQKLAVHREQFRFERDPFFRSFPEWGDFLMITVPMTTRFVAAIGVKLDPEQGMERRRWLVQQLIFLAELSAIFLERYELERVENQLLVTNEQNRIANEMHDNVSQSLFGIVYASHSLRQTWHHLGKAQVDEQIELIQESANQAVRELKLAIHSLSSKKSGGPTWMATVKSHLHMLSRLNNVQIELHNTGDQYTLPYPYQKALFRMISESVGNAIRHGQAKQIQVYLALTLQQIELTIMDDGTGFRTEKLAAGGEEIGAEGGLGMKNMEYLAHSLGGEFSVSSAVGKGTEIVIRIPVQAAERMQ</sequence>
<dbReference type="InterPro" id="IPR036890">
    <property type="entry name" value="HATPase_C_sf"/>
</dbReference>
<evidence type="ECO:0000256" key="6">
    <source>
        <dbReference type="ARBA" id="ARBA00022485"/>
    </source>
</evidence>
<name>A0ABV5ASA1_9BACL</name>
<dbReference type="InterPro" id="IPR003594">
    <property type="entry name" value="HATPase_dom"/>
</dbReference>
<evidence type="ECO:0000256" key="3">
    <source>
        <dbReference type="ARBA" id="ARBA00004496"/>
    </source>
</evidence>
<dbReference type="PROSITE" id="PS50109">
    <property type="entry name" value="HIS_KIN"/>
    <property type="match status" value="1"/>
</dbReference>
<evidence type="ECO:0000256" key="15">
    <source>
        <dbReference type="ARBA" id="ARBA00023014"/>
    </source>
</evidence>
<evidence type="ECO:0000256" key="14">
    <source>
        <dbReference type="ARBA" id="ARBA00023012"/>
    </source>
</evidence>
<keyword evidence="9" id="KW-0479">Metal-binding</keyword>
<feature type="transmembrane region" description="Helical" evidence="18">
    <location>
        <begin position="64"/>
        <end position="84"/>
    </location>
</feature>
<evidence type="ECO:0000256" key="1">
    <source>
        <dbReference type="ARBA" id="ARBA00000085"/>
    </source>
</evidence>
<comment type="function">
    <text evidence="16">Member of the two-component regulatory system NreB/NreC involved in the control of dissimilatory nitrate/nitrite reduction in response to oxygen. NreB functions as a direct oxygen sensor histidine kinase which is autophosphorylated, in the absence of oxygen, probably at the conserved histidine residue, and transfers its phosphate group probably to a conserved aspartate residue of NreC. NreB/NreC activates the expression of the nitrate (narGHJI) and nitrite (nir) reductase operons, as well as the putative nitrate transporter gene narT.</text>
</comment>
<evidence type="ECO:0000256" key="4">
    <source>
        <dbReference type="ARBA" id="ARBA00012438"/>
    </source>
</evidence>
<keyword evidence="21" id="KW-1185">Reference proteome</keyword>
<feature type="transmembrane region" description="Helical" evidence="18">
    <location>
        <begin position="36"/>
        <end position="57"/>
    </location>
</feature>
<evidence type="ECO:0000256" key="5">
    <source>
        <dbReference type="ARBA" id="ARBA00017322"/>
    </source>
</evidence>
<evidence type="ECO:0000256" key="18">
    <source>
        <dbReference type="SAM" id="Phobius"/>
    </source>
</evidence>
<comment type="catalytic activity">
    <reaction evidence="1">
        <text>ATP + protein L-histidine = ADP + protein N-phospho-L-histidine.</text>
        <dbReference type="EC" id="2.7.13.3"/>
    </reaction>
</comment>
<evidence type="ECO:0000256" key="13">
    <source>
        <dbReference type="ARBA" id="ARBA00023004"/>
    </source>
</evidence>
<comment type="subcellular location">
    <subcellularLocation>
        <location evidence="3">Cytoplasm</location>
    </subcellularLocation>
</comment>
<dbReference type="InterPro" id="IPR050482">
    <property type="entry name" value="Sensor_HK_TwoCompSys"/>
</dbReference>
<dbReference type="Proteomes" id="UP001580346">
    <property type="component" value="Unassembled WGS sequence"/>
</dbReference>
<evidence type="ECO:0000256" key="12">
    <source>
        <dbReference type="ARBA" id="ARBA00022840"/>
    </source>
</evidence>
<keyword evidence="11 20" id="KW-0418">Kinase</keyword>
<keyword evidence="14" id="KW-0902">Two-component regulatory system</keyword>
<evidence type="ECO:0000256" key="10">
    <source>
        <dbReference type="ARBA" id="ARBA00022741"/>
    </source>
</evidence>
<dbReference type="InterPro" id="IPR004358">
    <property type="entry name" value="Sig_transdc_His_kin-like_C"/>
</dbReference>
<feature type="transmembrane region" description="Helical" evidence="18">
    <location>
        <begin position="12"/>
        <end position="30"/>
    </location>
</feature>
<dbReference type="PRINTS" id="PR00344">
    <property type="entry name" value="BCTRLSENSOR"/>
</dbReference>
<dbReference type="Gene3D" id="1.20.5.1930">
    <property type="match status" value="1"/>
</dbReference>